<gene>
    <name evidence="2" type="ORF">KCG34_23410</name>
</gene>
<evidence type="ECO:0000313" key="2">
    <source>
        <dbReference type="EMBL" id="QUD87950.1"/>
    </source>
</evidence>
<dbReference type="RefSeq" id="WP_211938001.1">
    <property type="nucleotide sequence ID" value="NZ_CP073078.1"/>
</dbReference>
<keyword evidence="1" id="KW-1133">Transmembrane helix</keyword>
<dbReference type="KEGG" id="caul:KCG34_23410"/>
<reference evidence="2" key="1">
    <citation type="submission" date="2021-04" db="EMBL/GenBank/DDBJ databases">
        <title>The complete genome sequence of Caulobacter sp. S6.</title>
        <authorList>
            <person name="Tang Y."/>
            <person name="Ouyang W."/>
            <person name="Liu Q."/>
            <person name="Huang B."/>
            <person name="Guo Z."/>
            <person name="Lei P."/>
        </authorList>
    </citation>
    <scope>NUCLEOTIDE SEQUENCE</scope>
    <source>
        <strain evidence="2">S6</strain>
    </source>
</reference>
<feature type="transmembrane region" description="Helical" evidence="1">
    <location>
        <begin position="79"/>
        <end position="101"/>
    </location>
</feature>
<dbReference type="EMBL" id="CP073078">
    <property type="protein sequence ID" value="QUD87950.1"/>
    <property type="molecule type" value="Genomic_DNA"/>
</dbReference>
<name>A0A975FYV7_9CAUL</name>
<keyword evidence="3" id="KW-1185">Reference proteome</keyword>
<dbReference type="Pfam" id="PF08570">
    <property type="entry name" value="DUF1761"/>
    <property type="match status" value="1"/>
</dbReference>
<dbReference type="Proteomes" id="UP000676409">
    <property type="component" value="Chromosome"/>
</dbReference>
<protein>
    <submittedName>
        <fullName evidence="2">DUF1761 domain-containing protein</fullName>
    </submittedName>
</protein>
<organism evidence="2 3">
    <name type="scientific">Phenylobacterium montanum</name>
    <dbReference type="NCBI Taxonomy" id="2823693"/>
    <lineage>
        <taxon>Bacteria</taxon>
        <taxon>Pseudomonadati</taxon>
        <taxon>Pseudomonadota</taxon>
        <taxon>Alphaproteobacteria</taxon>
        <taxon>Caulobacterales</taxon>
        <taxon>Caulobacteraceae</taxon>
        <taxon>Phenylobacterium</taxon>
    </lineage>
</organism>
<feature type="transmembrane region" description="Helical" evidence="1">
    <location>
        <begin position="7"/>
        <end position="28"/>
    </location>
</feature>
<feature type="transmembrane region" description="Helical" evidence="1">
    <location>
        <begin position="48"/>
        <end position="67"/>
    </location>
</feature>
<sequence length="134" mass="14181">MLKGVNWIAVIAALVLLEVAGFLYYAVILKDAWIAALGTPPEPKSVGFAQGLGMGDTLIIVLGLAWLQRRLGARSLGAMLGVALAAWLFFDFTTMAIDYLFVGQRGALVAINMGYQLLAYALAGLTLGALPPRA</sequence>
<accession>A0A975FYV7</accession>
<evidence type="ECO:0000313" key="3">
    <source>
        <dbReference type="Proteomes" id="UP000676409"/>
    </source>
</evidence>
<evidence type="ECO:0000256" key="1">
    <source>
        <dbReference type="SAM" id="Phobius"/>
    </source>
</evidence>
<feature type="transmembrane region" description="Helical" evidence="1">
    <location>
        <begin position="107"/>
        <end position="130"/>
    </location>
</feature>
<dbReference type="InterPro" id="IPR013879">
    <property type="entry name" value="DUF1761"/>
</dbReference>
<dbReference type="AlphaFoldDB" id="A0A975FYV7"/>
<proteinExistence type="predicted"/>
<keyword evidence="1" id="KW-0472">Membrane</keyword>
<keyword evidence="1" id="KW-0812">Transmembrane</keyword>